<reference evidence="2 3" key="1">
    <citation type="submission" date="2018-01" db="EMBL/GenBank/DDBJ databases">
        <title>Denitrification phenotypes of diverse strains of Pseudomonas stutzeri.</title>
        <authorList>
            <person name="Milligan D.A."/>
            <person name="Bergaust L."/>
            <person name="Bakken L.R."/>
            <person name="Frostegard A."/>
        </authorList>
    </citation>
    <scope>NUCLEOTIDE SEQUENCE [LARGE SCALE GENOMIC DNA]</scope>
    <source>
        <strain evidence="2 3">ST27MN3</strain>
    </source>
</reference>
<dbReference type="EMBL" id="POUI01000013">
    <property type="protein sequence ID" value="PNF82802.1"/>
    <property type="molecule type" value="Genomic_DNA"/>
</dbReference>
<evidence type="ECO:0000313" key="2">
    <source>
        <dbReference type="EMBL" id="PNF82802.1"/>
    </source>
</evidence>
<feature type="region of interest" description="Disordered" evidence="1">
    <location>
        <begin position="77"/>
        <end position="100"/>
    </location>
</feature>
<evidence type="ECO:0000313" key="3">
    <source>
        <dbReference type="Proteomes" id="UP000236021"/>
    </source>
</evidence>
<proteinExistence type="predicted"/>
<sequence>MTRESPEVEPVAKYQRTITLTQDIADRLQAVCDHLGVTASAYIKQALGEAVSRHEVSLLAKQSKDSSLEILERLFTTLSEQESQEPDDAGKKRPGAPKGK</sequence>
<organism evidence="2 3">
    <name type="scientific">Stutzerimonas decontaminans</name>
    <dbReference type="NCBI Taxonomy" id="3022791"/>
    <lineage>
        <taxon>Bacteria</taxon>
        <taxon>Pseudomonadati</taxon>
        <taxon>Pseudomonadota</taxon>
        <taxon>Gammaproteobacteria</taxon>
        <taxon>Pseudomonadales</taxon>
        <taxon>Pseudomonadaceae</taxon>
        <taxon>Stutzerimonas</taxon>
    </lineage>
</organism>
<name>A0ABX4VRH8_9GAMM</name>
<accession>A0ABX4VRH8</accession>
<dbReference type="RefSeq" id="WP_102857261.1">
    <property type="nucleotide sequence ID" value="NZ_JAMOHT010000009.1"/>
</dbReference>
<evidence type="ECO:0008006" key="4">
    <source>
        <dbReference type="Google" id="ProtNLM"/>
    </source>
</evidence>
<evidence type="ECO:0000256" key="1">
    <source>
        <dbReference type="SAM" id="MobiDB-lite"/>
    </source>
</evidence>
<protein>
    <recommendedName>
        <fullName evidence="4">Ribbon-helix-helix CopG family protein</fullName>
    </recommendedName>
</protein>
<dbReference type="Proteomes" id="UP000236021">
    <property type="component" value="Unassembled WGS sequence"/>
</dbReference>
<keyword evidence="3" id="KW-1185">Reference proteome</keyword>
<gene>
    <name evidence="2" type="ORF">CXK93_21910</name>
</gene>
<dbReference type="Gene3D" id="1.10.1220.10">
    <property type="entry name" value="Met repressor-like"/>
    <property type="match status" value="1"/>
</dbReference>
<dbReference type="InterPro" id="IPR013321">
    <property type="entry name" value="Arc_rbn_hlx_hlx"/>
</dbReference>
<comment type="caution">
    <text evidence="2">The sequence shown here is derived from an EMBL/GenBank/DDBJ whole genome shotgun (WGS) entry which is preliminary data.</text>
</comment>